<dbReference type="Gene3D" id="3.30.1490.10">
    <property type="match status" value="1"/>
</dbReference>
<name>A0A0H4TDV5_9BACT</name>
<dbReference type="GO" id="GO:0019843">
    <property type="term" value="F:rRNA binding"/>
    <property type="evidence" value="ECO:0007669"/>
    <property type="project" value="UniProtKB-UniRule"/>
</dbReference>
<gene>
    <name evidence="5" type="primary">rpsH</name>
</gene>
<dbReference type="Pfam" id="PF00410">
    <property type="entry name" value="Ribosomal_S8"/>
    <property type="match status" value="1"/>
</dbReference>
<evidence type="ECO:0000256" key="3">
    <source>
        <dbReference type="ARBA" id="ARBA00023274"/>
    </source>
</evidence>
<evidence type="ECO:0000256" key="4">
    <source>
        <dbReference type="ARBA" id="ARBA00035258"/>
    </source>
</evidence>
<comment type="subunit">
    <text evidence="5">Part of the 30S ribosomal subunit. Contacts proteins S5 and S12.</text>
</comment>
<dbReference type="GO" id="GO:1990904">
    <property type="term" value="C:ribonucleoprotein complex"/>
    <property type="evidence" value="ECO:0007669"/>
    <property type="project" value="UniProtKB-KW"/>
</dbReference>
<keyword evidence="2 5" id="KW-0689">Ribosomal protein</keyword>
<keyword evidence="5" id="KW-0694">RNA-binding</keyword>
<evidence type="ECO:0000256" key="5">
    <source>
        <dbReference type="HAMAP-Rule" id="MF_01302"/>
    </source>
</evidence>
<proteinExistence type="inferred from homology"/>
<dbReference type="Gene3D" id="3.30.1370.30">
    <property type="match status" value="1"/>
</dbReference>
<dbReference type="EMBL" id="KT007047">
    <property type="protein sequence ID" value="AKQ04747.1"/>
    <property type="molecule type" value="Genomic_DNA"/>
</dbReference>
<dbReference type="NCBIfam" id="NF001109">
    <property type="entry name" value="PRK00136.1"/>
    <property type="match status" value="1"/>
</dbReference>
<organism evidence="7">
    <name type="scientific">uncultured Parcubacteria bacterium Rifle_16ft_4_minimus_7278</name>
    <dbReference type="NCBI Taxonomy" id="1665143"/>
    <lineage>
        <taxon>Bacteria</taxon>
        <taxon>Candidatus Parcubacteria</taxon>
        <taxon>environmental samples</taxon>
    </lineage>
</organism>
<reference evidence="7" key="1">
    <citation type="journal article" date="2015" name="ISME J.">
        <title>Aquifer environment selects for microbial species cohorts in sediment and groundwater.</title>
        <authorList>
            <person name="Hug L.A."/>
            <person name="Thomas B.C."/>
            <person name="Brown C.T."/>
            <person name="Frischkorn K.R."/>
            <person name="Williams K.H."/>
            <person name="Tringe S.G."/>
            <person name="Banfield J.F."/>
        </authorList>
    </citation>
    <scope>NUCLEOTIDE SEQUENCE</scope>
</reference>
<evidence type="ECO:0000256" key="6">
    <source>
        <dbReference type="RuleBase" id="RU003660"/>
    </source>
</evidence>
<dbReference type="PROSITE" id="PS00053">
    <property type="entry name" value="RIBOSOMAL_S8"/>
    <property type="match status" value="1"/>
</dbReference>
<dbReference type="FunFam" id="3.30.1490.10:FF:000001">
    <property type="entry name" value="30S ribosomal protein S8"/>
    <property type="match status" value="1"/>
</dbReference>
<dbReference type="GO" id="GO:0005840">
    <property type="term" value="C:ribosome"/>
    <property type="evidence" value="ECO:0007669"/>
    <property type="project" value="UniProtKB-KW"/>
</dbReference>
<sequence>MDPISNMLTMIRNASESRKETMSIPFSRLKFSILESLAKQGFIKSVAKKTKGAFPALEINLEYVGKLPKIHEIKIISKPSRRLYLGFKEIHPVKNGRGTFVLSTPKGIMTGAEARKEKIGGEVLFQIW</sequence>
<keyword evidence="3 5" id="KW-0687">Ribonucleoprotein</keyword>
<dbReference type="GO" id="GO:0003735">
    <property type="term" value="F:structural constituent of ribosome"/>
    <property type="evidence" value="ECO:0007669"/>
    <property type="project" value="InterPro"/>
</dbReference>
<dbReference type="SUPFAM" id="SSF56047">
    <property type="entry name" value="Ribosomal protein S8"/>
    <property type="match status" value="1"/>
</dbReference>
<keyword evidence="5" id="KW-0699">rRNA-binding</keyword>
<evidence type="ECO:0000256" key="2">
    <source>
        <dbReference type="ARBA" id="ARBA00022980"/>
    </source>
</evidence>
<dbReference type="GO" id="GO:0006412">
    <property type="term" value="P:translation"/>
    <property type="evidence" value="ECO:0007669"/>
    <property type="project" value="UniProtKB-UniRule"/>
</dbReference>
<dbReference type="InterPro" id="IPR000630">
    <property type="entry name" value="Ribosomal_uS8"/>
</dbReference>
<dbReference type="InterPro" id="IPR047863">
    <property type="entry name" value="Ribosomal_uS8_CS"/>
</dbReference>
<dbReference type="GO" id="GO:0005737">
    <property type="term" value="C:cytoplasm"/>
    <property type="evidence" value="ECO:0007669"/>
    <property type="project" value="UniProtKB-ARBA"/>
</dbReference>
<comment type="similarity">
    <text evidence="1 5 6">Belongs to the universal ribosomal protein uS8 family.</text>
</comment>
<dbReference type="AlphaFoldDB" id="A0A0H4TDV5"/>
<protein>
    <recommendedName>
        <fullName evidence="4 5">Small ribosomal subunit protein uS8</fullName>
    </recommendedName>
</protein>
<evidence type="ECO:0000256" key="1">
    <source>
        <dbReference type="ARBA" id="ARBA00006471"/>
    </source>
</evidence>
<dbReference type="InterPro" id="IPR035987">
    <property type="entry name" value="Ribosomal_uS8_sf"/>
</dbReference>
<dbReference type="HAMAP" id="MF_01302_B">
    <property type="entry name" value="Ribosomal_uS8_B"/>
    <property type="match status" value="1"/>
</dbReference>
<evidence type="ECO:0000313" key="7">
    <source>
        <dbReference type="EMBL" id="AKQ04747.1"/>
    </source>
</evidence>
<dbReference type="PANTHER" id="PTHR11758">
    <property type="entry name" value="40S RIBOSOMAL PROTEIN S15A"/>
    <property type="match status" value="1"/>
</dbReference>
<comment type="function">
    <text evidence="5">One of the primary rRNA binding proteins, it binds directly to 16S rRNA central domain where it helps coordinate assembly of the platform of the 30S subunit.</text>
</comment>
<accession>A0A0H4TDV5</accession>